<proteinExistence type="inferred from homology"/>
<dbReference type="InterPro" id="IPR006124">
    <property type="entry name" value="Metalloenzyme"/>
</dbReference>
<name>A0A061JA35_TRYRA</name>
<evidence type="ECO:0000256" key="2">
    <source>
        <dbReference type="ARBA" id="ARBA00004798"/>
    </source>
</evidence>
<evidence type="ECO:0000259" key="13">
    <source>
        <dbReference type="Pfam" id="PF06415"/>
    </source>
</evidence>
<evidence type="ECO:0000256" key="4">
    <source>
        <dbReference type="ARBA" id="ARBA00012026"/>
    </source>
</evidence>
<evidence type="ECO:0000313" key="15">
    <source>
        <dbReference type="Proteomes" id="UP000031737"/>
    </source>
</evidence>
<evidence type="ECO:0000256" key="11">
    <source>
        <dbReference type="PIRSR" id="PIRSR001492-3"/>
    </source>
</evidence>
<evidence type="ECO:0000256" key="3">
    <source>
        <dbReference type="ARBA" id="ARBA00008819"/>
    </source>
</evidence>
<evidence type="ECO:0000256" key="10">
    <source>
        <dbReference type="PIRSR" id="PIRSR001492-2"/>
    </source>
</evidence>
<dbReference type="Proteomes" id="UP000031737">
    <property type="component" value="Unassembled WGS sequence"/>
</dbReference>
<feature type="binding site" evidence="10">
    <location>
        <position position="136"/>
    </location>
    <ligand>
        <name>substrate</name>
    </ligand>
</feature>
<feature type="binding site" evidence="11">
    <location>
        <position position="425"/>
    </location>
    <ligand>
        <name>Mn(2+)</name>
        <dbReference type="ChEBI" id="CHEBI:29035"/>
        <label>1</label>
    </ligand>
</feature>
<dbReference type="FunFam" id="3.40.1450.10:FF:000002">
    <property type="entry name" value="2,3-bisphosphoglycerate-independent phosphoglycerate mutase"/>
    <property type="match status" value="1"/>
</dbReference>
<feature type="binding site" evidence="10">
    <location>
        <position position="357"/>
    </location>
    <ligand>
        <name>substrate</name>
    </ligand>
</feature>
<evidence type="ECO:0000256" key="6">
    <source>
        <dbReference type="ARBA" id="ARBA00023152"/>
    </source>
</evidence>
<feature type="binding site" evidence="11">
    <location>
        <position position="496"/>
    </location>
    <ligand>
        <name>Mn(2+)</name>
        <dbReference type="ChEBI" id="CHEBI:29035"/>
        <label>1</label>
    </ligand>
</feature>
<dbReference type="InterPro" id="IPR005995">
    <property type="entry name" value="Pgm_bpd_ind"/>
</dbReference>
<dbReference type="NCBIfam" id="TIGR01307">
    <property type="entry name" value="pgm_bpd_ind"/>
    <property type="match status" value="1"/>
</dbReference>
<dbReference type="GO" id="GO:0004619">
    <property type="term" value="F:phosphoglycerate mutase activity"/>
    <property type="evidence" value="ECO:0007669"/>
    <property type="project" value="UniProtKB-EC"/>
</dbReference>
<dbReference type="UniPathway" id="UPA00109">
    <property type="reaction ID" value="UER00186"/>
</dbReference>
<feature type="binding site" evidence="11">
    <location>
        <position position="429"/>
    </location>
    <ligand>
        <name>Mn(2+)</name>
        <dbReference type="ChEBI" id="CHEBI:29035"/>
        <label>1</label>
    </ligand>
</feature>
<evidence type="ECO:0000313" key="14">
    <source>
        <dbReference type="EMBL" id="ESL11205.1"/>
    </source>
</evidence>
<dbReference type="InterPro" id="IPR036646">
    <property type="entry name" value="PGAM_B_sf"/>
</dbReference>
<comment type="cofactor">
    <cofactor evidence="1">
        <name>Mn(2+)</name>
        <dbReference type="ChEBI" id="CHEBI:29035"/>
    </cofactor>
</comment>
<feature type="binding site" evidence="11">
    <location>
        <position position="23"/>
    </location>
    <ligand>
        <name>Mn(2+)</name>
        <dbReference type="ChEBI" id="CHEBI:29035"/>
        <label>2</label>
    </ligand>
</feature>
<feature type="active site" description="Phosphoserine intermediate" evidence="9">
    <location>
        <position position="75"/>
    </location>
</feature>
<evidence type="ECO:0000256" key="8">
    <source>
        <dbReference type="ARBA" id="ARBA00023235"/>
    </source>
</evidence>
<keyword evidence="15" id="KW-1185">Reference proteome</keyword>
<protein>
    <recommendedName>
        <fullName evidence="4">phosphoglycerate mutase (2,3-diphosphoglycerate-independent)</fullName>
        <ecNumber evidence="4">5.4.2.12</ecNumber>
    </recommendedName>
</protein>
<dbReference type="GO" id="GO:0005737">
    <property type="term" value="C:cytoplasm"/>
    <property type="evidence" value="ECO:0007669"/>
    <property type="project" value="InterPro"/>
</dbReference>
<comment type="pathway">
    <text evidence="2">Carbohydrate degradation; glycolysis; pyruvate from D-glyceraldehyde 3-phosphate: step 3/5.</text>
</comment>
<evidence type="ECO:0000256" key="5">
    <source>
        <dbReference type="ARBA" id="ARBA00022723"/>
    </source>
</evidence>
<evidence type="ECO:0000259" key="12">
    <source>
        <dbReference type="Pfam" id="PF01676"/>
    </source>
</evidence>
<dbReference type="OrthoDB" id="952271at2759"/>
<dbReference type="GO" id="GO:0006007">
    <property type="term" value="P:glucose catabolic process"/>
    <property type="evidence" value="ECO:0007669"/>
    <property type="project" value="InterPro"/>
</dbReference>
<gene>
    <name evidence="14" type="ORF">TRSC58_01051</name>
</gene>
<feature type="domain" description="Metalloenzyme" evidence="12">
    <location>
        <begin position="16"/>
        <end position="538"/>
    </location>
</feature>
<organism evidence="14 15">
    <name type="scientific">Trypanosoma rangeli SC58</name>
    <dbReference type="NCBI Taxonomy" id="429131"/>
    <lineage>
        <taxon>Eukaryota</taxon>
        <taxon>Discoba</taxon>
        <taxon>Euglenozoa</taxon>
        <taxon>Kinetoplastea</taxon>
        <taxon>Metakinetoplastina</taxon>
        <taxon>Trypanosomatida</taxon>
        <taxon>Trypanosomatidae</taxon>
        <taxon>Trypanosoma</taxon>
        <taxon>Herpetosoma</taxon>
    </lineage>
</organism>
<dbReference type="VEuPathDB" id="TriTrypDB:TRSC58_01051"/>
<dbReference type="Pfam" id="PF06415">
    <property type="entry name" value="iPGM_N"/>
    <property type="match status" value="1"/>
</dbReference>
<feature type="binding site" evidence="10">
    <location>
        <position position="209"/>
    </location>
    <ligand>
        <name>substrate</name>
    </ligand>
</feature>
<dbReference type="AlphaFoldDB" id="A0A061JA35"/>
<reference evidence="14 15" key="1">
    <citation type="submission" date="2013-07" db="EMBL/GenBank/DDBJ databases">
        <authorList>
            <person name="Stoco P.H."/>
            <person name="Wagner G."/>
            <person name="Gerber A."/>
            <person name="Zaha A."/>
            <person name="Thompson C."/>
            <person name="Bartholomeu D.C."/>
            <person name="Luckemeyer D.D."/>
            <person name="Bahia D."/>
            <person name="Loreto E."/>
            <person name="Prestes E.B."/>
            <person name="Lima F.M."/>
            <person name="Rodrigues-Luiz G."/>
            <person name="Vallejo G.A."/>
            <person name="Filho J.F."/>
            <person name="Monteiro K.M."/>
            <person name="Tyler K.M."/>
            <person name="de Almeida L.G."/>
            <person name="Ortiz M.F."/>
            <person name="Siervo M.A."/>
            <person name="de Moraes M.H."/>
            <person name="Cunha O.L."/>
            <person name="Mendonca-Neto R."/>
            <person name="Silva R."/>
            <person name="Teixeira S.M."/>
            <person name="Murta S.M."/>
            <person name="Sincero T.C."/>
            <person name="Mendes T.A."/>
            <person name="Urmenyi T.P."/>
            <person name="Silva V.G."/>
            <person name="da Rocha W.D."/>
            <person name="Andersson B."/>
            <person name="Romanha A.J."/>
            <person name="Steindel M."/>
            <person name="de Vasconcelos A.T."/>
            <person name="Grisard E.C."/>
        </authorList>
    </citation>
    <scope>NUCLEOTIDE SEQUENCE [LARGE SCALE GENOMIC DNA]</scope>
    <source>
        <strain evidence="14 15">SC58</strain>
    </source>
</reference>
<dbReference type="GO" id="GO:0006096">
    <property type="term" value="P:glycolytic process"/>
    <property type="evidence" value="ECO:0007669"/>
    <property type="project" value="UniProtKB-UniPathway"/>
</dbReference>
<comment type="caution">
    <text evidence="14">The sequence shown here is derived from an EMBL/GenBank/DDBJ whole genome shotgun (WGS) entry which is preliminary data.</text>
</comment>
<dbReference type="CDD" id="cd16010">
    <property type="entry name" value="iPGM"/>
    <property type="match status" value="1"/>
</dbReference>
<feature type="binding site" evidence="11">
    <location>
        <position position="467"/>
    </location>
    <ligand>
        <name>Mn(2+)</name>
        <dbReference type="ChEBI" id="CHEBI:29035"/>
        <label>2</label>
    </ligand>
</feature>
<keyword evidence="7 11" id="KW-0464">Manganese</keyword>
<dbReference type="PANTHER" id="PTHR31637:SF0">
    <property type="entry name" value="2,3-BISPHOSPHOGLYCERATE-INDEPENDENT PHOSPHOGLYCERATE MUTASE"/>
    <property type="match status" value="1"/>
</dbReference>
<dbReference type="InterPro" id="IPR011258">
    <property type="entry name" value="BPG-indep_PGM_N"/>
</dbReference>
<dbReference type="PIRSF" id="PIRSF001492">
    <property type="entry name" value="IPGAM"/>
    <property type="match status" value="1"/>
</dbReference>
<sequence>MSKLSLLHHVTLPRRQLLLVVMDGVGIGPGDEYDAVHMAKTPFLDSQRANAKHFRSVCAHGTSVGLPTDADMGNSEVGHNALGAGRVALQGASLVDEALKNGEIFTSDGYRYLHGAFSQPGRTLHLIGLLSDGGVHSRDNQLYEIIKHASLSEAKRIRVHVLYDGRDVPDKSSFKFTDDLEAVLEEARKKGCDARIASGGGRMFVTMDRYEADWSVVERGWKAQVLGEARAFASAKEAITTFRSEDPNVTDQYYPPFVISDANGKALGPIEDGDAVLCFNFRGDRVIEMSRAFEEEEFDKFDRVRVPKVRYAGMMRYDGDLGIPNNFLVPPPRLLRTSEEYLVGSGCHIFACSETQKFGHVTYFWNGNRSGKLDEEHETFFEIPSDRVQFNEKPLMKSKEITDAAIEALKSGKYDVVRINFPNGDMVGHTGDLAATIIGVEAVDASLQRLKEAVDAVNGVYLITADHGNSDDMAQRDKKGKPIVDADGKVLPLTSHTLAPVPVFIGGAGLDPRVGMRTDLPRAGLANLTATFLNLMGFMAPEDYEPSLIEVSPS</sequence>
<keyword evidence="6" id="KW-0324">Glycolysis</keyword>
<keyword evidence="5 11" id="KW-0479">Metal-binding</keyword>
<comment type="similarity">
    <text evidence="3">Belongs to the BPG-independent phosphoglycerate mutase family.</text>
</comment>
<dbReference type="InterPro" id="IPR017850">
    <property type="entry name" value="Alkaline_phosphatase_core_sf"/>
</dbReference>
<dbReference type="Gene3D" id="3.40.720.10">
    <property type="entry name" value="Alkaline Phosphatase, subunit A"/>
    <property type="match status" value="1"/>
</dbReference>
<dbReference type="SUPFAM" id="SSF64158">
    <property type="entry name" value="2,3-Bisphosphoglycerate-independent phosphoglycerate mutase, substrate-binding domain"/>
    <property type="match status" value="1"/>
</dbReference>
<dbReference type="EMBL" id="AUPL01001051">
    <property type="protein sequence ID" value="ESL11205.1"/>
    <property type="molecule type" value="Genomic_DNA"/>
</dbReference>
<feature type="binding site" evidence="11">
    <location>
        <position position="466"/>
    </location>
    <ligand>
        <name>Mn(2+)</name>
        <dbReference type="ChEBI" id="CHEBI:29035"/>
        <label>2</label>
    </ligand>
</feature>
<dbReference type="Pfam" id="PF01676">
    <property type="entry name" value="Metalloenzyme"/>
    <property type="match status" value="1"/>
</dbReference>
<feature type="binding site" evidence="10">
    <location>
        <position position="202"/>
    </location>
    <ligand>
        <name>substrate</name>
    </ligand>
</feature>
<feature type="binding site" evidence="11">
    <location>
        <position position="75"/>
    </location>
    <ligand>
        <name>Mn(2+)</name>
        <dbReference type="ChEBI" id="CHEBI:29035"/>
        <label>2</label>
    </ligand>
</feature>
<evidence type="ECO:0000256" key="1">
    <source>
        <dbReference type="ARBA" id="ARBA00001936"/>
    </source>
</evidence>
<feature type="domain" description="BPG-independent PGAM N-terminal" evidence="13">
    <location>
        <begin position="95"/>
        <end position="318"/>
    </location>
</feature>
<accession>A0A061JA35</accession>
<dbReference type="Gene3D" id="3.40.1450.10">
    <property type="entry name" value="BPG-independent phosphoglycerate mutase, domain B"/>
    <property type="match status" value="1"/>
</dbReference>
<dbReference type="GO" id="GO:0030145">
    <property type="term" value="F:manganese ion binding"/>
    <property type="evidence" value="ECO:0007669"/>
    <property type="project" value="InterPro"/>
</dbReference>
<keyword evidence="8" id="KW-0413">Isomerase</keyword>
<feature type="binding site" evidence="10">
    <location>
        <begin position="166"/>
        <end position="167"/>
    </location>
    <ligand>
        <name>substrate</name>
    </ligand>
</feature>
<dbReference type="EC" id="5.4.2.12" evidence="4"/>
<evidence type="ECO:0000256" key="7">
    <source>
        <dbReference type="ARBA" id="ARBA00023211"/>
    </source>
</evidence>
<evidence type="ECO:0000256" key="9">
    <source>
        <dbReference type="PIRSR" id="PIRSR001492-1"/>
    </source>
</evidence>
<dbReference type="SUPFAM" id="SSF53649">
    <property type="entry name" value="Alkaline phosphatase-like"/>
    <property type="match status" value="1"/>
</dbReference>
<feature type="binding site" evidence="10">
    <location>
        <begin position="282"/>
        <end position="285"/>
    </location>
    <ligand>
        <name>substrate</name>
    </ligand>
</feature>
<dbReference type="PANTHER" id="PTHR31637">
    <property type="entry name" value="2,3-BISPHOSPHOGLYCERATE-INDEPENDENT PHOSPHOGLYCERATE MUTASE"/>
    <property type="match status" value="1"/>
</dbReference>